<accession>A0A232ETC8</accession>
<name>A0A232ETC8_9HYME</name>
<dbReference type="Proteomes" id="UP000215335">
    <property type="component" value="Unassembled WGS sequence"/>
</dbReference>
<keyword evidence="2" id="KW-1185">Reference proteome</keyword>
<sequence>MFPLERAVIERQMEPKVDAPATALLLDLDVRHVSINVDPSQTSFSLQLHEAQYQKASKQEIEGLERNGIPYRLLNVINSSERGFAFRYFIDFRKLSKALFYAGLCVTDRESSPGGRKEKEISYTQSSVLRCGIPALGKRSVCGQTRYKANNFKDIAVWDKTTLSCRRELTLYSLNRSENSGPLKQRRFPEDYRRDSKQCARSFIPIAIHTQSCASANTSRHSTLWPGSHSLSALKVTFKIRGVNSLLGRGSLGMIIKPLLTVLA</sequence>
<evidence type="ECO:0000313" key="2">
    <source>
        <dbReference type="Proteomes" id="UP000215335"/>
    </source>
</evidence>
<comment type="caution">
    <text evidence="1">The sequence shown here is derived from an EMBL/GenBank/DDBJ whole genome shotgun (WGS) entry which is preliminary data.</text>
</comment>
<dbReference type="EMBL" id="NNAY01002287">
    <property type="protein sequence ID" value="OXU21620.1"/>
    <property type="molecule type" value="Genomic_DNA"/>
</dbReference>
<reference evidence="1 2" key="1">
    <citation type="journal article" date="2017" name="Curr. Biol.">
        <title>The Evolution of Venom by Co-option of Single-Copy Genes.</title>
        <authorList>
            <person name="Martinson E.O."/>
            <person name="Mrinalini"/>
            <person name="Kelkar Y.D."/>
            <person name="Chang C.H."/>
            <person name="Werren J.H."/>
        </authorList>
    </citation>
    <scope>NUCLEOTIDE SEQUENCE [LARGE SCALE GENOMIC DNA]</scope>
    <source>
        <strain evidence="1 2">Alberta</strain>
        <tissue evidence="1">Whole body</tissue>
    </source>
</reference>
<protein>
    <submittedName>
        <fullName evidence="1">Uncharacterized protein</fullName>
    </submittedName>
</protein>
<evidence type="ECO:0000313" key="1">
    <source>
        <dbReference type="EMBL" id="OXU21620.1"/>
    </source>
</evidence>
<dbReference type="AlphaFoldDB" id="A0A232ETC8"/>
<proteinExistence type="predicted"/>
<gene>
    <name evidence="1" type="ORF">TSAR_011563</name>
</gene>
<organism evidence="1 2">
    <name type="scientific">Trichomalopsis sarcophagae</name>
    <dbReference type="NCBI Taxonomy" id="543379"/>
    <lineage>
        <taxon>Eukaryota</taxon>
        <taxon>Metazoa</taxon>
        <taxon>Ecdysozoa</taxon>
        <taxon>Arthropoda</taxon>
        <taxon>Hexapoda</taxon>
        <taxon>Insecta</taxon>
        <taxon>Pterygota</taxon>
        <taxon>Neoptera</taxon>
        <taxon>Endopterygota</taxon>
        <taxon>Hymenoptera</taxon>
        <taxon>Apocrita</taxon>
        <taxon>Proctotrupomorpha</taxon>
        <taxon>Chalcidoidea</taxon>
        <taxon>Pteromalidae</taxon>
        <taxon>Pteromalinae</taxon>
        <taxon>Trichomalopsis</taxon>
    </lineage>
</organism>